<dbReference type="CDD" id="cd05403">
    <property type="entry name" value="NT_KNTase_like"/>
    <property type="match status" value="1"/>
</dbReference>
<keyword evidence="2" id="KW-0808">Transferase</keyword>
<accession>A0A1I2N784</accession>
<evidence type="ECO:0000313" key="3">
    <source>
        <dbReference type="Proteomes" id="UP000198661"/>
    </source>
</evidence>
<evidence type="ECO:0000259" key="1">
    <source>
        <dbReference type="Pfam" id="PF01909"/>
    </source>
</evidence>
<sequence>MDEVQKILDDATRKLERLPGVVGVVLGGSRAKGMHRPDSDIDIGIYYDESEGFEVQSVGEVASELDDRHRTDLITPLGAWGPWVNGGGWLVIGGYHVDFLFRDVRRVSRVIDDCAKGIVTADYQTGHPHAYLNLMYMGEVDLCRVLADPQGRIAALKAKTRPYPKALQEAVIGRFLFEASFSLLHAEAHRGNDDLAYVAGCCFRTVASLNHVLFAKNEEYCINEKGATAMADRFPLKSEHYKERVDQVFTKLSSKDSRGTEEAVAVLRQLISETEALVRR</sequence>
<dbReference type="Gene3D" id="3.30.460.10">
    <property type="entry name" value="Beta Polymerase, domain 2"/>
    <property type="match status" value="1"/>
</dbReference>
<dbReference type="Proteomes" id="UP000198661">
    <property type="component" value="Unassembled WGS sequence"/>
</dbReference>
<protein>
    <submittedName>
        <fullName evidence="2">Predicted nucleotidyltransferase</fullName>
    </submittedName>
</protein>
<dbReference type="STRING" id="201973.SAMN04488025_11146"/>
<dbReference type="InterPro" id="IPR043519">
    <property type="entry name" value="NT_sf"/>
</dbReference>
<dbReference type="AlphaFoldDB" id="A0A1I2N784"/>
<name>A0A1I2N784_9BACL</name>
<gene>
    <name evidence="2" type="ORF">SAMN04488025_11146</name>
</gene>
<proteinExistence type="predicted"/>
<dbReference type="Pfam" id="PF01909">
    <property type="entry name" value="NTP_transf_2"/>
    <property type="match status" value="1"/>
</dbReference>
<evidence type="ECO:0000313" key="2">
    <source>
        <dbReference type="EMBL" id="SFF98689.1"/>
    </source>
</evidence>
<dbReference type="EMBL" id="FOOK01000011">
    <property type="protein sequence ID" value="SFF98689.1"/>
    <property type="molecule type" value="Genomic_DNA"/>
</dbReference>
<dbReference type="SUPFAM" id="SSF81301">
    <property type="entry name" value="Nucleotidyltransferase"/>
    <property type="match status" value="1"/>
</dbReference>
<organism evidence="2 3">
    <name type="scientific">Planifilum fulgidum</name>
    <dbReference type="NCBI Taxonomy" id="201973"/>
    <lineage>
        <taxon>Bacteria</taxon>
        <taxon>Bacillati</taxon>
        <taxon>Bacillota</taxon>
        <taxon>Bacilli</taxon>
        <taxon>Bacillales</taxon>
        <taxon>Thermoactinomycetaceae</taxon>
        <taxon>Planifilum</taxon>
    </lineage>
</organism>
<dbReference type="InterPro" id="IPR002934">
    <property type="entry name" value="Polymerase_NTP_transf_dom"/>
</dbReference>
<reference evidence="2 3" key="1">
    <citation type="submission" date="2016-10" db="EMBL/GenBank/DDBJ databases">
        <authorList>
            <person name="de Groot N.N."/>
        </authorList>
    </citation>
    <scope>NUCLEOTIDE SEQUENCE [LARGE SCALE GENOMIC DNA]</scope>
    <source>
        <strain evidence="2 3">DSM 44945</strain>
    </source>
</reference>
<feature type="domain" description="Polymerase nucleotidyl transferase" evidence="1">
    <location>
        <begin position="14"/>
        <end position="52"/>
    </location>
</feature>
<dbReference type="RefSeq" id="WP_092037733.1">
    <property type="nucleotide sequence ID" value="NZ_FOOK01000011.1"/>
</dbReference>
<dbReference type="GO" id="GO:0016779">
    <property type="term" value="F:nucleotidyltransferase activity"/>
    <property type="evidence" value="ECO:0007669"/>
    <property type="project" value="InterPro"/>
</dbReference>
<keyword evidence="3" id="KW-1185">Reference proteome</keyword>
<dbReference type="OrthoDB" id="5176171at2"/>